<accession>M7ZW98</accession>
<dbReference type="AlphaFoldDB" id="M7ZW98"/>
<proteinExistence type="predicted"/>
<feature type="region of interest" description="Disordered" evidence="1">
    <location>
        <begin position="46"/>
        <end position="137"/>
    </location>
</feature>
<sequence length="137" mass="14884">MLRYKRHRTIRLELCCRGQDFQWQQTRTLLDDDPARQVTVEVSHGEVGGLTRQGRKAARKSERGDDSVFRIQPPSQSSSGSTVEATVWCSGDGDPEKTGGSGRQRQVVAEAESSSGDSCDLHLATDPGRPGAAMVAI</sequence>
<feature type="compositionally biased region" description="Basic and acidic residues" evidence="1">
    <location>
        <begin position="59"/>
        <end position="68"/>
    </location>
</feature>
<evidence type="ECO:0000313" key="2">
    <source>
        <dbReference type="EMBL" id="EMS67438.1"/>
    </source>
</evidence>
<feature type="compositionally biased region" description="Polar residues" evidence="1">
    <location>
        <begin position="73"/>
        <end position="84"/>
    </location>
</feature>
<gene>
    <name evidence="2" type="ORF">TRIUR3_33817</name>
</gene>
<name>M7ZW98_TRIUA</name>
<evidence type="ECO:0000256" key="1">
    <source>
        <dbReference type="SAM" id="MobiDB-lite"/>
    </source>
</evidence>
<reference evidence="2" key="1">
    <citation type="journal article" date="2013" name="Nature">
        <title>Draft genome of the wheat A-genome progenitor Triticum urartu.</title>
        <authorList>
            <person name="Ling H.Q."/>
            <person name="Zhao S."/>
            <person name="Liu D."/>
            <person name="Wang J."/>
            <person name="Sun H."/>
            <person name="Zhang C."/>
            <person name="Fan H."/>
            <person name="Li D."/>
            <person name="Dong L."/>
            <person name="Tao Y."/>
            <person name="Gao C."/>
            <person name="Wu H."/>
            <person name="Li Y."/>
            <person name="Cui Y."/>
            <person name="Guo X."/>
            <person name="Zheng S."/>
            <person name="Wang B."/>
            <person name="Yu K."/>
            <person name="Liang Q."/>
            <person name="Yang W."/>
            <person name="Lou X."/>
            <person name="Chen J."/>
            <person name="Feng M."/>
            <person name="Jian J."/>
            <person name="Zhang X."/>
            <person name="Luo G."/>
            <person name="Jiang Y."/>
            <person name="Liu J."/>
            <person name="Wang Z."/>
            <person name="Sha Y."/>
            <person name="Zhang B."/>
            <person name="Wu H."/>
            <person name="Tang D."/>
            <person name="Shen Q."/>
            <person name="Xue P."/>
            <person name="Zou S."/>
            <person name="Wang X."/>
            <person name="Liu X."/>
            <person name="Wang F."/>
            <person name="Yang Y."/>
            <person name="An X."/>
            <person name="Dong Z."/>
            <person name="Zhang K."/>
            <person name="Zhang X."/>
            <person name="Luo M.C."/>
            <person name="Dvorak J."/>
            <person name="Tong Y."/>
            <person name="Wang J."/>
            <person name="Yang H."/>
            <person name="Li Z."/>
            <person name="Wang D."/>
            <person name="Zhang A."/>
            <person name="Wang J."/>
        </authorList>
    </citation>
    <scope>NUCLEOTIDE SEQUENCE</scope>
</reference>
<organism evidence="2">
    <name type="scientific">Triticum urartu</name>
    <name type="common">Red wild einkorn</name>
    <name type="synonym">Crithodium urartu</name>
    <dbReference type="NCBI Taxonomy" id="4572"/>
    <lineage>
        <taxon>Eukaryota</taxon>
        <taxon>Viridiplantae</taxon>
        <taxon>Streptophyta</taxon>
        <taxon>Embryophyta</taxon>
        <taxon>Tracheophyta</taxon>
        <taxon>Spermatophyta</taxon>
        <taxon>Magnoliopsida</taxon>
        <taxon>Liliopsida</taxon>
        <taxon>Poales</taxon>
        <taxon>Poaceae</taxon>
        <taxon>BOP clade</taxon>
        <taxon>Pooideae</taxon>
        <taxon>Triticodae</taxon>
        <taxon>Triticeae</taxon>
        <taxon>Triticinae</taxon>
        <taxon>Triticum</taxon>
    </lineage>
</organism>
<protein>
    <submittedName>
        <fullName evidence="2">Uncharacterized protein</fullName>
    </submittedName>
</protein>
<dbReference type="EMBL" id="KD019379">
    <property type="protein sequence ID" value="EMS67438.1"/>
    <property type="molecule type" value="Genomic_DNA"/>
</dbReference>